<feature type="domain" description="Insertion element IS150 protein InsJ-like helix-turn-helix" evidence="1">
    <location>
        <begin position="197"/>
        <end position="241"/>
    </location>
</feature>
<dbReference type="SUPFAM" id="SSF46894">
    <property type="entry name" value="C-terminal effector domain of the bipartite response regulators"/>
    <property type="match status" value="1"/>
</dbReference>
<dbReference type="InterPro" id="IPR016032">
    <property type="entry name" value="Sig_transdc_resp-reg_C-effctor"/>
</dbReference>
<dbReference type="EMBL" id="LHYF01000052">
    <property type="protein sequence ID" value="KXB06063.1"/>
    <property type="molecule type" value="Genomic_DNA"/>
</dbReference>
<gene>
    <name evidence="2" type="ORF">AKJ52_02590</name>
</gene>
<dbReference type="InterPro" id="IPR055247">
    <property type="entry name" value="InsJ-like_HTH"/>
</dbReference>
<evidence type="ECO:0000259" key="1">
    <source>
        <dbReference type="Pfam" id="PF13518"/>
    </source>
</evidence>
<evidence type="ECO:0000313" key="2">
    <source>
        <dbReference type="EMBL" id="KXB06063.1"/>
    </source>
</evidence>
<dbReference type="Proteomes" id="UP000070404">
    <property type="component" value="Unassembled WGS sequence"/>
</dbReference>
<name>A0A133VHX8_9EURY</name>
<evidence type="ECO:0000313" key="3">
    <source>
        <dbReference type="Proteomes" id="UP000070404"/>
    </source>
</evidence>
<dbReference type="Gene3D" id="1.10.10.60">
    <property type="entry name" value="Homeodomain-like"/>
    <property type="match status" value="1"/>
</dbReference>
<keyword evidence="3" id="KW-1185">Reference proteome</keyword>
<proteinExistence type="predicted"/>
<reference evidence="2 3" key="1">
    <citation type="journal article" date="2016" name="Sci. Rep.">
        <title>Metabolic traits of an uncultured archaeal lineage -MSBL1- from brine pools of the Red Sea.</title>
        <authorList>
            <person name="Mwirichia R."/>
            <person name="Alam I."/>
            <person name="Rashid M."/>
            <person name="Vinu M."/>
            <person name="Ba-Alawi W."/>
            <person name="Anthony Kamau A."/>
            <person name="Kamanda Ngugi D."/>
            <person name="Goker M."/>
            <person name="Klenk H.P."/>
            <person name="Bajic V."/>
            <person name="Stingl U."/>
        </authorList>
    </citation>
    <scope>NUCLEOTIDE SEQUENCE [LARGE SCALE GENOMIC DNA]</scope>
    <source>
        <strain evidence="2">SCGC-AAA382C18</strain>
    </source>
</reference>
<dbReference type="Pfam" id="PF13518">
    <property type="entry name" value="HTH_28"/>
    <property type="match status" value="1"/>
</dbReference>
<dbReference type="AlphaFoldDB" id="A0A133VHX8"/>
<organism evidence="2 3">
    <name type="scientific">candidate division MSBL1 archaeon SCGC-AAA382C18</name>
    <dbReference type="NCBI Taxonomy" id="1698281"/>
    <lineage>
        <taxon>Archaea</taxon>
        <taxon>Methanobacteriati</taxon>
        <taxon>Methanobacteriota</taxon>
        <taxon>candidate division MSBL1</taxon>
    </lineage>
</organism>
<comment type="caution">
    <text evidence="2">The sequence shown here is derived from an EMBL/GenBank/DDBJ whole genome shotgun (WGS) entry which is preliminary data.</text>
</comment>
<dbReference type="GO" id="GO:0003677">
    <property type="term" value="F:DNA binding"/>
    <property type="evidence" value="ECO:0007669"/>
    <property type="project" value="InterPro"/>
</dbReference>
<sequence length="242" mass="27614">MIEKFADLLEKADISYMVFGAYAVILRIPHRDTFDGDFVVERVDAENVKKFIDLVRESEIFDIDERAVRDSLSHGGKFSVFSKRYGIHVFVWRKDVSKYREEESGLYVAIPELIIGEKLKLAKEGKADAEDKKDVIALLTSPLVSLDEEKLREITDAYKVSELLKKYRKKASSVKPGDISDIENFDPSDAGATRVEQVARMWKNNKSYKEMAEELGISQSTVGVYVGRAREQGLIPKNKRRK</sequence>
<accession>A0A133VHX8</accession>
<protein>
    <recommendedName>
        <fullName evidence="1">Insertion element IS150 protein InsJ-like helix-turn-helix domain-containing protein</fullName>
    </recommendedName>
</protein>
<dbReference type="GO" id="GO:0006355">
    <property type="term" value="P:regulation of DNA-templated transcription"/>
    <property type="evidence" value="ECO:0007669"/>
    <property type="project" value="InterPro"/>
</dbReference>